<dbReference type="InterPro" id="IPR021458">
    <property type="entry name" value="Rv0495c"/>
</dbReference>
<name>A0AAE9YJB1_9ACTN</name>
<dbReference type="AlphaFoldDB" id="A0AAE9YJB1"/>
<accession>A0AAE9YJB1</accession>
<keyword evidence="3" id="KW-1185">Reference proteome</keyword>
<evidence type="ECO:0000313" key="2">
    <source>
        <dbReference type="EMBL" id="WCO69176.1"/>
    </source>
</evidence>
<protein>
    <recommendedName>
        <fullName evidence="4">DUF3109 family protein</fullName>
    </recommendedName>
</protein>
<proteinExistence type="inferred from homology"/>
<dbReference type="RefSeq" id="WP_272738689.1">
    <property type="nucleotide sequence ID" value="NZ_CP116942.1"/>
</dbReference>
<comment type="similarity">
    <text evidence="1">Belongs to the Rv0495c family.</text>
</comment>
<dbReference type="KEGG" id="ima:PO878_10625"/>
<dbReference type="Proteomes" id="UP001216390">
    <property type="component" value="Chromosome"/>
</dbReference>
<sequence length="248" mass="28228">MARRAPDDLHEYVSFEDDREARTWVWDVTFLTSPWTCIFGRGCPGVLDAPAPEMVQGCCSYGAHFVDEDDRAHVEAVAERLTDEQWQFKKVAERRGGPTKVTKAGEIVSRLVDDACIFLNRPGFGAGPGCALHTAAVEAGERFMDWKPEVCWQVPLRRVDDTDPYGHVTSTIREWKRRDWGEGGEEFHWWCTSDDGAFDGHQPVYLEMRDELVAMTSKRAYKAFVAHVEARGTETWLPHPVIRRRVAS</sequence>
<evidence type="ECO:0008006" key="4">
    <source>
        <dbReference type="Google" id="ProtNLM"/>
    </source>
</evidence>
<gene>
    <name evidence="2" type="ORF">PO878_10625</name>
</gene>
<reference evidence="2" key="1">
    <citation type="submission" date="2023-01" db="EMBL/GenBank/DDBJ databases">
        <title>The diversity of Class Acidimicrobiia in South China Sea sediment environments and the proposal of Iamia marina sp. nov., a novel species of the genus Iamia.</title>
        <authorList>
            <person name="He Y."/>
            <person name="Tian X."/>
        </authorList>
    </citation>
    <scope>NUCLEOTIDE SEQUENCE</scope>
    <source>
        <strain evidence="2">DSM 19957</strain>
    </source>
</reference>
<dbReference type="EMBL" id="CP116942">
    <property type="protein sequence ID" value="WCO69176.1"/>
    <property type="molecule type" value="Genomic_DNA"/>
</dbReference>
<dbReference type="Pfam" id="PF11307">
    <property type="entry name" value="DUF3109"/>
    <property type="match status" value="1"/>
</dbReference>
<evidence type="ECO:0000256" key="1">
    <source>
        <dbReference type="ARBA" id="ARBA00093770"/>
    </source>
</evidence>
<organism evidence="2 3">
    <name type="scientific">Iamia majanohamensis</name>
    <dbReference type="NCBI Taxonomy" id="467976"/>
    <lineage>
        <taxon>Bacteria</taxon>
        <taxon>Bacillati</taxon>
        <taxon>Actinomycetota</taxon>
        <taxon>Acidimicrobiia</taxon>
        <taxon>Acidimicrobiales</taxon>
        <taxon>Iamiaceae</taxon>
        <taxon>Iamia</taxon>
    </lineage>
</organism>
<evidence type="ECO:0000313" key="3">
    <source>
        <dbReference type="Proteomes" id="UP001216390"/>
    </source>
</evidence>